<dbReference type="InterPro" id="IPR024077">
    <property type="entry name" value="Neurolysin/TOP_dom2"/>
</dbReference>
<keyword evidence="5 7" id="KW-0862">Zinc</keyword>
<accession>A0A830H5E7</accession>
<name>A0A830H5E7_9CHLO</name>
<dbReference type="PANTHER" id="PTHR11804:SF84">
    <property type="entry name" value="SACCHAROLYSIN"/>
    <property type="match status" value="1"/>
</dbReference>
<dbReference type="GO" id="GO:0006518">
    <property type="term" value="P:peptide metabolic process"/>
    <property type="evidence" value="ECO:0007669"/>
    <property type="project" value="TreeGrafter"/>
</dbReference>
<evidence type="ECO:0000256" key="6">
    <source>
        <dbReference type="ARBA" id="ARBA00023049"/>
    </source>
</evidence>
<feature type="region of interest" description="Disordered" evidence="8">
    <location>
        <begin position="1"/>
        <end position="66"/>
    </location>
</feature>
<evidence type="ECO:0000256" key="3">
    <source>
        <dbReference type="ARBA" id="ARBA00022723"/>
    </source>
</evidence>
<dbReference type="Proteomes" id="UP000660262">
    <property type="component" value="Unassembled WGS sequence"/>
</dbReference>
<reference evidence="10" key="1">
    <citation type="submission" date="2020-10" db="EMBL/GenBank/DDBJ databases">
        <title>Unveiling of a novel bifunctional photoreceptor, Dualchrome1, isolated from a cosmopolitan green alga.</title>
        <authorList>
            <person name="Suzuki S."/>
            <person name="Kawachi M."/>
        </authorList>
    </citation>
    <scope>NUCLEOTIDE SEQUENCE</scope>
    <source>
        <strain evidence="10">NIES 2893</strain>
    </source>
</reference>
<evidence type="ECO:0000256" key="5">
    <source>
        <dbReference type="ARBA" id="ARBA00022833"/>
    </source>
</evidence>
<dbReference type="SUPFAM" id="SSF55486">
    <property type="entry name" value="Metalloproteases ('zincins'), catalytic domain"/>
    <property type="match status" value="1"/>
</dbReference>
<gene>
    <name evidence="10" type="ORF">PPROV_000058500</name>
</gene>
<evidence type="ECO:0000256" key="4">
    <source>
        <dbReference type="ARBA" id="ARBA00022801"/>
    </source>
</evidence>
<dbReference type="PANTHER" id="PTHR11804">
    <property type="entry name" value="PROTEASE M3 THIMET OLIGOPEPTIDASE-RELATED"/>
    <property type="match status" value="1"/>
</dbReference>
<dbReference type="GO" id="GO:0046872">
    <property type="term" value="F:metal ion binding"/>
    <property type="evidence" value="ECO:0007669"/>
    <property type="project" value="UniProtKB-UniRule"/>
</dbReference>
<evidence type="ECO:0000256" key="7">
    <source>
        <dbReference type="RuleBase" id="RU003435"/>
    </source>
</evidence>
<organism evidence="10 11">
    <name type="scientific">Pycnococcus provasolii</name>
    <dbReference type="NCBI Taxonomy" id="41880"/>
    <lineage>
        <taxon>Eukaryota</taxon>
        <taxon>Viridiplantae</taxon>
        <taxon>Chlorophyta</taxon>
        <taxon>Pseudoscourfieldiophyceae</taxon>
        <taxon>Pseudoscourfieldiales</taxon>
        <taxon>Pycnococcaceae</taxon>
        <taxon>Pycnococcus</taxon>
    </lineage>
</organism>
<dbReference type="Pfam" id="PF01432">
    <property type="entry name" value="Peptidase_M3"/>
    <property type="match status" value="1"/>
</dbReference>
<comment type="caution">
    <text evidence="10">The sequence shown here is derived from an EMBL/GenBank/DDBJ whole genome shotgun (WGS) entry which is preliminary data.</text>
</comment>
<evidence type="ECO:0000256" key="2">
    <source>
        <dbReference type="ARBA" id="ARBA00022670"/>
    </source>
</evidence>
<keyword evidence="3 7" id="KW-0479">Metal-binding</keyword>
<keyword evidence="6 7" id="KW-0482">Metalloprotease</keyword>
<dbReference type="GO" id="GO:0006508">
    <property type="term" value="P:proteolysis"/>
    <property type="evidence" value="ECO:0007669"/>
    <property type="project" value="UniProtKB-KW"/>
</dbReference>
<feature type="domain" description="Peptidase M3A/M3B catalytic" evidence="9">
    <location>
        <begin position="202"/>
        <end position="611"/>
    </location>
</feature>
<evidence type="ECO:0000256" key="8">
    <source>
        <dbReference type="SAM" id="MobiDB-lite"/>
    </source>
</evidence>
<evidence type="ECO:0000256" key="1">
    <source>
        <dbReference type="ARBA" id="ARBA00006040"/>
    </source>
</evidence>
<sequence length="681" mass="74929">MQVLSSRVRFGIRGAPGSSRSGSASAGLSGARSSSSSSRSLVVRSSSSGSSSSPAPSTMVSSSAGSQTQSWIDSFNDSYLTKHKSFEDNFWATKMNLANNSSEALANTKNELDEFLNAPATLEEARALMADPATSDEQKKILKCVERTLMCYIIEDEGAMNIKKQITTLEASLAAARNVMKLGYTAADGTFTPGSSVVLRNLMRTSEEESVRKAAYEGLRSIGPFVLENGFLDIIKQRNALAKQLGFVDYYDMKVTQAEGFDKKTLFGMLEDLEKQTKPIALDARKRLANEKGESALEPWNMGYAMAGDLTKKQDEYFPFATAVKTWGQSFSRMGIRYEKSQMNLDLLDRDGKYSNGFCHWTVPAFTKGDGTWVPAVTNFTSLALPSQPGSGQTALATLMHEGGHAAHFANVNQGSPLFSQERAPTSVAYAETQSMTLDSLCDDAAWLARYAKNQSGERMPWSLVQEAIDQKRPYASFMVRAMLAVPFFEKALYELPEDQLTAEKVLELADEVENDIQGGLSARPLLSVPHILSDEASAYYHGYVLAEMAVHQNREYFMKKFPDQGIVDNPEVGPMLTKGYWNPGNAEMFLDLVERFTGEPLSCKAWVKELSTPIDEVIASEKKDYDAAVAAPERDDPVELNMQMRLVHGDETIADSNDGGFDAACEKFKSWVNAKYSSKM</sequence>
<dbReference type="Gene3D" id="1.10.1370.10">
    <property type="entry name" value="Neurolysin, domain 3"/>
    <property type="match status" value="1"/>
</dbReference>
<keyword evidence="4 7" id="KW-0378">Hydrolase</keyword>
<dbReference type="Gene3D" id="1.10.1370.40">
    <property type="match status" value="1"/>
</dbReference>
<evidence type="ECO:0000313" key="11">
    <source>
        <dbReference type="Proteomes" id="UP000660262"/>
    </source>
</evidence>
<dbReference type="InterPro" id="IPR001567">
    <property type="entry name" value="Pept_M3A_M3B_dom"/>
</dbReference>
<dbReference type="AlphaFoldDB" id="A0A830H5E7"/>
<proteinExistence type="inferred from homology"/>
<protein>
    <recommendedName>
        <fullName evidence="9">Peptidase M3A/M3B catalytic domain-containing protein</fullName>
    </recommendedName>
</protein>
<comment type="similarity">
    <text evidence="1 7">Belongs to the peptidase M3 family.</text>
</comment>
<feature type="compositionally biased region" description="Low complexity" evidence="8">
    <location>
        <begin position="13"/>
        <end position="64"/>
    </location>
</feature>
<dbReference type="InterPro" id="IPR045090">
    <property type="entry name" value="Pept_M3A_M3B"/>
</dbReference>
<dbReference type="EMBL" id="BNJQ01000002">
    <property type="protein sequence ID" value="GHP01828.1"/>
    <property type="molecule type" value="Genomic_DNA"/>
</dbReference>
<evidence type="ECO:0000313" key="10">
    <source>
        <dbReference type="EMBL" id="GHP01828.1"/>
    </source>
</evidence>
<keyword evidence="11" id="KW-1185">Reference proteome</keyword>
<evidence type="ECO:0000259" key="9">
    <source>
        <dbReference type="Pfam" id="PF01432"/>
    </source>
</evidence>
<keyword evidence="2 7" id="KW-0645">Protease</keyword>
<dbReference type="OrthoDB" id="534666at2759"/>
<dbReference type="Gene3D" id="1.10.1370.30">
    <property type="match status" value="1"/>
</dbReference>
<dbReference type="GO" id="GO:0004222">
    <property type="term" value="F:metalloendopeptidase activity"/>
    <property type="evidence" value="ECO:0007669"/>
    <property type="project" value="InterPro"/>
</dbReference>
<comment type="cofactor">
    <cofactor evidence="7">
        <name>Zn(2+)</name>
        <dbReference type="ChEBI" id="CHEBI:29105"/>
    </cofactor>
    <text evidence="7">Binds 1 zinc ion.</text>
</comment>